<dbReference type="KEGG" id="rsu:NHU_00136"/>
<evidence type="ECO:0000259" key="4">
    <source>
        <dbReference type="Pfam" id="PF00534"/>
    </source>
</evidence>
<dbReference type="PANTHER" id="PTHR43179">
    <property type="entry name" value="RHAMNOSYLTRANSFERASE WBBL"/>
    <property type="match status" value="1"/>
</dbReference>
<dbReference type="InterPro" id="IPR029044">
    <property type="entry name" value="Nucleotide-diphossugar_trans"/>
</dbReference>
<dbReference type="AlphaFoldDB" id="A0A0D6AWS4"/>
<dbReference type="Pfam" id="PF00534">
    <property type="entry name" value="Glycos_transf_1"/>
    <property type="match status" value="1"/>
</dbReference>
<protein>
    <submittedName>
        <fullName evidence="6">Glycosyl transferase, family 2</fullName>
    </submittedName>
</protein>
<dbReference type="EMBL" id="AP014800">
    <property type="protein sequence ID" value="BAQ67307.1"/>
    <property type="molecule type" value="Genomic_DNA"/>
</dbReference>
<evidence type="ECO:0000313" key="7">
    <source>
        <dbReference type="Proteomes" id="UP000064912"/>
    </source>
</evidence>
<evidence type="ECO:0000313" key="6">
    <source>
        <dbReference type="EMBL" id="BAQ67307.1"/>
    </source>
</evidence>
<dbReference type="eggNOG" id="COG1216">
    <property type="taxonomic scope" value="Bacteria"/>
</dbReference>
<dbReference type="GO" id="GO:0016757">
    <property type="term" value="F:glycosyltransferase activity"/>
    <property type="evidence" value="ECO:0007669"/>
    <property type="project" value="UniProtKB-KW"/>
</dbReference>
<dbReference type="Proteomes" id="UP000064912">
    <property type="component" value="Chromosome"/>
</dbReference>
<comment type="similarity">
    <text evidence="1">Belongs to the glycosyltransferase 2 family.</text>
</comment>
<dbReference type="Pfam" id="PF00535">
    <property type="entry name" value="Glycos_transf_2"/>
    <property type="match status" value="1"/>
</dbReference>
<keyword evidence="3 6" id="KW-0808">Transferase</keyword>
<dbReference type="eggNOG" id="COG0438">
    <property type="taxonomic scope" value="Bacteria"/>
</dbReference>
<evidence type="ECO:0000256" key="2">
    <source>
        <dbReference type="ARBA" id="ARBA00022676"/>
    </source>
</evidence>
<dbReference type="InterPro" id="IPR001173">
    <property type="entry name" value="Glyco_trans_2-like"/>
</dbReference>
<dbReference type="SUPFAM" id="SSF53756">
    <property type="entry name" value="UDP-Glycosyltransferase/glycogen phosphorylase"/>
    <property type="match status" value="1"/>
</dbReference>
<name>A0A0D6AWS4_RHOSU</name>
<dbReference type="InterPro" id="IPR001296">
    <property type="entry name" value="Glyco_trans_1"/>
</dbReference>
<evidence type="ECO:0000256" key="1">
    <source>
        <dbReference type="ARBA" id="ARBA00006739"/>
    </source>
</evidence>
<dbReference type="Gene3D" id="3.40.50.2000">
    <property type="entry name" value="Glycogen Phosphorylase B"/>
    <property type="match status" value="1"/>
</dbReference>
<evidence type="ECO:0000259" key="5">
    <source>
        <dbReference type="Pfam" id="PF00535"/>
    </source>
</evidence>
<reference evidence="6 7" key="1">
    <citation type="submission" date="2015-02" db="EMBL/GenBank/DDBJ databases">
        <title>Genome sequene of Rhodovulum sulfidophilum DSM 2351.</title>
        <authorList>
            <person name="Nagao N."/>
        </authorList>
    </citation>
    <scope>NUCLEOTIDE SEQUENCE [LARGE SCALE GENOMIC DNA]</scope>
    <source>
        <strain evidence="6 7">DSM 2351</strain>
    </source>
</reference>
<proteinExistence type="inferred from homology"/>
<gene>
    <name evidence="6" type="ORF">NHU_00136</name>
</gene>
<feature type="domain" description="Glycosyltransferase 2-like" evidence="5">
    <location>
        <begin position="182"/>
        <end position="349"/>
    </location>
</feature>
<keyword evidence="2" id="KW-0328">Glycosyltransferase</keyword>
<sequence length="807" mass="88070">MATSRLAAMRRVLKTFFWMRMRGRRTGFALRFDHVRPGQLDIRAADGVIRIAATAARAARIGSEAATVLLAPDEEGRIRHDLPGMRFLLWHDIRTGREIRVPLYRAHDYVLGGLRAALSLILFPFRHGADLIGYFLKGDSAAGDRLERALLPQLAAADRPPDAATGLFGAGAMPPLTEPVDIILPVYNAADVLALCLERIAANTPEPHRLILIDDASPDPRVRPLLEDFVRRHPQARLLVNPQNLGFIGTVNRGLAEARGHVVLLNSDALVPPGWLTRLMAPILDDAAIASVTPLSNDAEIFDVPVECRARPLGPGEAEAADRAAARLNWRSALCDAPVGVGFCMAMARHWLELLPDLDTAFGRGYGEEVDWCRKAAALGARHVCAAHLFVEHRSGSSFGAEKAEWVRTNNRLISNRYPGYDLMVQQFRDKDPLVGPRLAVGIGMLGQGAPLRIYLAHRLGGGSEFWLQTRLEEVVTENGAALVVRDAPDPDRLQVELYCREGVTRCLVAPADLAAMLAGAEARHLVYSNLVGAEDPLGLIDSALSWLAPDDRLSVLFHDFLPLCPSYTLIGSKGRFCGLPGPEACQACYARLAVTSGKRPAAIDTWRAGWRKVMDRADELIAFSEDSRAQLARVWPDLAGRIELQPHRPEHLPRRIVPPPEGPLTVGVLGSIGHNKGAAILHDLAQHAAPDLGIVVIGRIDPAFAHHRIRVHGAYRREEIADLAEHYRIRCWLIPSIWPETFCFAVHETLATGLPVFVYDIGAQAGAAAEAINGHLLPLGCEGEALDRHLRRHLGASAAMPPALPA</sequence>
<dbReference type="Gene3D" id="3.90.550.10">
    <property type="entry name" value="Spore Coat Polysaccharide Biosynthesis Protein SpsA, Chain A"/>
    <property type="match status" value="1"/>
</dbReference>
<feature type="domain" description="Glycosyl transferase family 1" evidence="4">
    <location>
        <begin position="657"/>
        <end position="793"/>
    </location>
</feature>
<dbReference type="PATRIC" id="fig|35806.4.peg.135"/>
<dbReference type="PANTHER" id="PTHR43179:SF12">
    <property type="entry name" value="GALACTOFURANOSYLTRANSFERASE GLFT2"/>
    <property type="match status" value="1"/>
</dbReference>
<accession>A0A0D6AWS4</accession>
<dbReference type="SUPFAM" id="SSF53448">
    <property type="entry name" value="Nucleotide-diphospho-sugar transferases"/>
    <property type="match status" value="1"/>
</dbReference>
<organism evidence="6 7">
    <name type="scientific">Rhodovulum sulfidophilum</name>
    <name type="common">Rhodobacter sulfidophilus</name>
    <dbReference type="NCBI Taxonomy" id="35806"/>
    <lineage>
        <taxon>Bacteria</taxon>
        <taxon>Pseudomonadati</taxon>
        <taxon>Pseudomonadota</taxon>
        <taxon>Alphaproteobacteria</taxon>
        <taxon>Rhodobacterales</taxon>
        <taxon>Paracoccaceae</taxon>
        <taxon>Rhodovulum</taxon>
    </lineage>
</organism>
<evidence type="ECO:0000256" key="3">
    <source>
        <dbReference type="ARBA" id="ARBA00022679"/>
    </source>
</evidence>